<dbReference type="InterPro" id="IPR054568">
    <property type="entry name" value="NNH3"/>
</dbReference>
<name>A0AA40VUX8_9NOST</name>
<dbReference type="SUPFAM" id="SSF141571">
    <property type="entry name" value="Pentapeptide repeat-like"/>
    <property type="match status" value="1"/>
</dbReference>
<organism evidence="2 3">
    <name type="scientific">Komarekiella delphini-convector SJRDD-AB1</name>
    <dbReference type="NCBI Taxonomy" id="2593771"/>
    <lineage>
        <taxon>Bacteria</taxon>
        <taxon>Bacillati</taxon>
        <taxon>Cyanobacteriota</taxon>
        <taxon>Cyanophyceae</taxon>
        <taxon>Nostocales</taxon>
        <taxon>Nostocaceae</taxon>
        <taxon>Komarekiella</taxon>
        <taxon>Komarekiella delphini-convector</taxon>
    </lineage>
</organism>
<dbReference type="Gene3D" id="2.160.20.80">
    <property type="entry name" value="E3 ubiquitin-protein ligase SopA"/>
    <property type="match status" value="2"/>
</dbReference>
<evidence type="ECO:0000313" key="2">
    <source>
        <dbReference type="EMBL" id="MBD6620682.1"/>
    </source>
</evidence>
<dbReference type="Proteomes" id="UP001165986">
    <property type="component" value="Unassembled WGS sequence"/>
</dbReference>
<proteinExistence type="predicted"/>
<dbReference type="InterPro" id="IPR001646">
    <property type="entry name" value="5peptide_repeat"/>
</dbReference>
<dbReference type="Pfam" id="PF00805">
    <property type="entry name" value="Pentapeptide"/>
    <property type="match status" value="3"/>
</dbReference>
<sequence length="973" mass="110311">MVKIKQVWKEWLSNNQQLEKAGENVERGTESFKNVIDLAIALGILASPSAPVFSAALPFVGVIAKKGLGILHDKTNQKPEIEKWVAVACPIAYINSFNTLVQRNVWLQERLNVQIAEQGVKSEFNQLGELELNNNQAEKALTDFCNSILGQALNQQLLAYLQKVGIAENIASIVTGWVAWDTYNYIEQLFSYESEDVRQTLSLMITAAQEVRANEKYASIESYLKEQISPSPSNPLLIERWKVIGEEFKIPEIYVPLKAYLLDSNGELKEKSVVDLENWVTEQLNKSEINRQVIFIQASPGRGKSVYCKMFAERVRKELHPIWIPILIRLRDIDTFEPNIENTLRASVRENFANRDDWLSDRKTRYLFILDGFDELRLEGRTAKGIEDFLKQVGNYQAQTGCRHQFIVTGRESALHGIENRVPTNLDRVEIALMDEQIQAQWLKNWSRLFGQDKAEEFQKFLKTNNCPNRVKELAREPLLLYLLAAMHRDDELTIQMFEGANDAQAKIVVYQKTLDWVLTKQRPQELNKELTEFDTEDLRLILTEAGLCVTQSGREWTSIKAIESRLKNDKTARQMLEEAQKRLGENPLRNALAAFYLRPAKASPSTEGAVEFIHKSFGEFLCAQKIKEILRHWTKIDSETRRERYVIDEDKLAEEIYDLFGYGGLTREIVEYLMALLDSEEKFQYLKLFERLSDFYLDWYQGKFIDGQKLKIFPFNQMQKFQAQNISLKLREVDIFTGLNVMILLLELHRYAQTQDELKDNIVFYPCGKKDSDNFDGQRLLRIIGYSNSVTVSTFLETVGYFLSGANLRGANLSGANLSGANLRGANLSGANLRGADLSNANLSGAGGYARFPCGADLRSADFSQANLSGAGLSDANLSHANLSRADLSRAHLDRANLSHANLSHANLSRADLTCTYLHCSNLSHANLSEVNFFGAGFDGANLTNIVWDENTTWASVQGLETAVNVPQVLLK</sequence>
<protein>
    <recommendedName>
        <fullName evidence="1">NACHT N-terminal Helical domain-containing protein</fullName>
    </recommendedName>
</protein>
<comment type="caution">
    <text evidence="2">The sequence shown here is derived from an EMBL/GenBank/DDBJ whole genome shotgun (WGS) entry which is preliminary data.</text>
</comment>
<dbReference type="InterPro" id="IPR027417">
    <property type="entry name" value="P-loop_NTPase"/>
</dbReference>
<dbReference type="RefSeq" id="WP_191761997.1">
    <property type="nucleotide sequence ID" value="NZ_VJXY01000077.1"/>
</dbReference>
<dbReference type="Pfam" id="PF22735">
    <property type="entry name" value="NNH3"/>
    <property type="match status" value="1"/>
</dbReference>
<evidence type="ECO:0000313" key="3">
    <source>
        <dbReference type="Proteomes" id="UP001165986"/>
    </source>
</evidence>
<evidence type="ECO:0000259" key="1">
    <source>
        <dbReference type="Pfam" id="PF22735"/>
    </source>
</evidence>
<dbReference type="PANTHER" id="PTHR14136:SF17">
    <property type="entry name" value="BTB_POZ DOMAIN-CONTAINING PROTEIN KCTD9"/>
    <property type="match status" value="1"/>
</dbReference>
<dbReference type="InterPro" id="IPR051082">
    <property type="entry name" value="Pentapeptide-BTB/POZ_domain"/>
</dbReference>
<dbReference type="PANTHER" id="PTHR14136">
    <property type="entry name" value="BTB_POZ DOMAIN-CONTAINING PROTEIN KCTD9"/>
    <property type="match status" value="1"/>
</dbReference>
<reference evidence="2" key="1">
    <citation type="submission" date="2019-07" db="EMBL/GenBank/DDBJ databases">
        <title>Toxilogical consequences of a new and cryptic species of cyanobacteria (Komarekiella delphini-convector) recovered from the epidermis of a bottlenose dolphin and 1500 ft. in the air.</title>
        <authorList>
            <person name="Brown A.O."/>
            <person name="Dvorak P."/>
            <person name="Villanueva C.D."/>
            <person name="Foss A.J."/>
            <person name="Garvey A.D."/>
            <person name="Gibson Q.A."/>
            <person name="Johansen J.R."/>
            <person name="Casamatta D.A."/>
        </authorList>
    </citation>
    <scope>NUCLEOTIDE SEQUENCE</scope>
    <source>
        <strain evidence="2">SJRDD-AB1</strain>
    </source>
</reference>
<gene>
    <name evidence="2" type="ORF">FNW02_34175</name>
</gene>
<keyword evidence="3" id="KW-1185">Reference proteome</keyword>
<accession>A0AA40VUX8</accession>
<feature type="domain" description="NACHT N-terminal Helical" evidence="1">
    <location>
        <begin position="37"/>
        <end position="240"/>
    </location>
</feature>
<dbReference type="AlphaFoldDB" id="A0AA40VUX8"/>
<dbReference type="EMBL" id="VJXY01000077">
    <property type="protein sequence ID" value="MBD6620682.1"/>
    <property type="molecule type" value="Genomic_DNA"/>
</dbReference>
<dbReference type="SUPFAM" id="SSF52540">
    <property type="entry name" value="P-loop containing nucleoside triphosphate hydrolases"/>
    <property type="match status" value="1"/>
</dbReference>
<dbReference type="Gene3D" id="3.40.50.300">
    <property type="entry name" value="P-loop containing nucleotide triphosphate hydrolases"/>
    <property type="match status" value="1"/>
</dbReference>